<dbReference type="AlphaFoldDB" id="A0A2U3K6H1"/>
<evidence type="ECO:0000313" key="1">
    <source>
        <dbReference type="EMBL" id="SPF35208.1"/>
    </source>
</evidence>
<name>A0A2U3K6H1_9BACT</name>
<evidence type="ECO:0000313" key="2">
    <source>
        <dbReference type="Proteomes" id="UP000238701"/>
    </source>
</evidence>
<gene>
    <name evidence="1" type="ORF">SBA1_140099</name>
</gene>
<dbReference type="Proteomes" id="UP000238701">
    <property type="component" value="Unassembled WGS sequence"/>
</dbReference>
<accession>A0A2U3K6H1</accession>
<protein>
    <submittedName>
        <fullName evidence="1">Uncharacterized protein</fullName>
    </submittedName>
</protein>
<sequence>MPSSWIPLCLYDSVVKELSWDILVAS</sequence>
<reference evidence="2" key="1">
    <citation type="submission" date="2018-02" db="EMBL/GenBank/DDBJ databases">
        <authorList>
            <person name="Hausmann B."/>
        </authorList>
    </citation>
    <scope>NUCLEOTIDE SEQUENCE [LARGE SCALE GENOMIC DNA]</scope>
    <source>
        <strain evidence="2">Peat soil MAG SbA1</strain>
    </source>
</reference>
<dbReference type="EMBL" id="OMOD01000046">
    <property type="protein sequence ID" value="SPF35208.1"/>
    <property type="molecule type" value="Genomic_DNA"/>
</dbReference>
<organism evidence="1 2">
    <name type="scientific">Candidatus Sulfotelmatobacter kueseliae</name>
    <dbReference type="NCBI Taxonomy" id="2042962"/>
    <lineage>
        <taxon>Bacteria</taxon>
        <taxon>Pseudomonadati</taxon>
        <taxon>Acidobacteriota</taxon>
        <taxon>Terriglobia</taxon>
        <taxon>Terriglobales</taxon>
        <taxon>Candidatus Korobacteraceae</taxon>
        <taxon>Candidatus Sulfotelmatobacter</taxon>
    </lineage>
</organism>
<proteinExistence type="predicted"/>